<dbReference type="RefSeq" id="WP_373655406.1">
    <property type="nucleotide sequence ID" value="NZ_JBGUAW010000004.1"/>
</dbReference>
<dbReference type="Proteomes" id="UP001575181">
    <property type="component" value="Unassembled WGS sequence"/>
</dbReference>
<name>A0ABV4TX09_9GAMM</name>
<feature type="region of interest" description="Disordered" evidence="1">
    <location>
        <begin position="1"/>
        <end position="22"/>
    </location>
</feature>
<evidence type="ECO:0008006" key="4">
    <source>
        <dbReference type="Google" id="ProtNLM"/>
    </source>
</evidence>
<proteinExistence type="predicted"/>
<reference evidence="2 3" key="1">
    <citation type="submission" date="2024-08" db="EMBL/GenBank/DDBJ databases">
        <title>Whole-genome sequencing of halo(alkali)philic microorganisms from hypersaline lakes.</title>
        <authorList>
            <person name="Sorokin D.Y."/>
            <person name="Merkel A.Y."/>
            <person name="Messina E."/>
            <person name="Yakimov M."/>
        </authorList>
    </citation>
    <scope>NUCLEOTIDE SEQUENCE [LARGE SCALE GENOMIC DNA]</scope>
    <source>
        <strain evidence="2 3">Cl-TMA</strain>
    </source>
</reference>
<accession>A0ABV4TX09</accession>
<organism evidence="2 3">
    <name type="scientific">Thiohalorhabdus methylotrophus</name>
    <dbReference type="NCBI Taxonomy" id="3242694"/>
    <lineage>
        <taxon>Bacteria</taxon>
        <taxon>Pseudomonadati</taxon>
        <taxon>Pseudomonadota</taxon>
        <taxon>Gammaproteobacteria</taxon>
        <taxon>Thiohalorhabdales</taxon>
        <taxon>Thiohalorhabdaceae</taxon>
        <taxon>Thiohalorhabdus</taxon>
    </lineage>
</organism>
<keyword evidence="3" id="KW-1185">Reference proteome</keyword>
<protein>
    <recommendedName>
        <fullName evidence="4">Sel1 repeat family protein</fullName>
    </recommendedName>
</protein>
<evidence type="ECO:0000313" key="3">
    <source>
        <dbReference type="Proteomes" id="UP001575181"/>
    </source>
</evidence>
<evidence type="ECO:0000313" key="2">
    <source>
        <dbReference type="EMBL" id="MFA9460625.1"/>
    </source>
</evidence>
<dbReference type="EMBL" id="JBGUAW010000004">
    <property type="protein sequence ID" value="MFA9460625.1"/>
    <property type="molecule type" value="Genomic_DNA"/>
</dbReference>
<comment type="caution">
    <text evidence="2">The sequence shown here is derived from an EMBL/GenBank/DDBJ whole genome shotgun (WGS) entry which is preliminary data.</text>
</comment>
<evidence type="ECO:0000256" key="1">
    <source>
        <dbReference type="SAM" id="MobiDB-lite"/>
    </source>
</evidence>
<gene>
    <name evidence="2" type="ORF">ACERLL_07275</name>
</gene>
<sequence length="98" mass="10712">MDLESFKASLSDDGPPDGVGRPLQALWWDAQGDWDGAHRLAQAEPGRSGAWVHAYLHREEGDRGNAQYWYSRAGRKMSQSSLAAEWEEIAAALLGNGG</sequence>